<accession>A0A917FE43</accession>
<sequence>MEITFLIVLLVLTVASGVSIMLLVRQGGASQGQLRLQKRRAARPPSPRASDSSPDGEQRTD</sequence>
<evidence type="ECO:0000313" key="2">
    <source>
        <dbReference type="EMBL" id="GGF69176.1"/>
    </source>
</evidence>
<proteinExistence type="predicted"/>
<protein>
    <submittedName>
        <fullName evidence="2">Uncharacterized protein</fullName>
    </submittedName>
</protein>
<evidence type="ECO:0000313" key="3">
    <source>
        <dbReference type="Proteomes" id="UP000606044"/>
    </source>
</evidence>
<comment type="caution">
    <text evidence="2">The sequence shown here is derived from an EMBL/GenBank/DDBJ whole genome shotgun (WGS) entry which is preliminary data.</text>
</comment>
<name>A0A917FE43_9HYPH</name>
<keyword evidence="3" id="KW-1185">Reference proteome</keyword>
<organism evidence="2 3">
    <name type="scientific">Azorhizobium oxalatiphilum</name>
    <dbReference type="NCBI Taxonomy" id="980631"/>
    <lineage>
        <taxon>Bacteria</taxon>
        <taxon>Pseudomonadati</taxon>
        <taxon>Pseudomonadota</taxon>
        <taxon>Alphaproteobacteria</taxon>
        <taxon>Hyphomicrobiales</taxon>
        <taxon>Xanthobacteraceae</taxon>
        <taxon>Azorhizobium</taxon>
    </lineage>
</organism>
<reference evidence="2" key="2">
    <citation type="submission" date="2020-09" db="EMBL/GenBank/DDBJ databases">
        <authorList>
            <person name="Sun Q."/>
            <person name="Sedlacek I."/>
        </authorList>
    </citation>
    <scope>NUCLEOTIDE SEQUENCE</scope>
    <source>
        <strain evidence="2">CCM 7897</strain>
    </source>
</reference>
<dbReference type="Proteomes" id="UP000606044">
    <property type="component" value="Unassembled WGS sequence"/>
</dbReference>
<dbReference type="EMBL" id="BMCT01000004">
    <property type="protein sequence ID" value="GGF69176.1"/>
    <property type="molecule type" value="Genomic_DNA"/>
</dbReference>
<dbReference type="AlphaFoldDB" id="A0A917FE43"/>
<feature type="region of interest" description="Disordered" evidence="1">
    <location>
        <begin position="28"/>
        <end position="61"/>
    </location>
</feature>
<gene>
    <name evidence="2" type="ORF">GCM10007301_31080</name>
</gene>
<reference evidence="2" key="1">
    <citation type="journal article" date="2014" name="Int. J. Syst. Evol. Microbiol.">
        <title>Complete genome sequence of Corynebacterium casei LMG S-19264T (=DSM 44701T), isolated from a smear-ripened cheese.</title>
        <authorList>
            <consortium name="US DOE Joint Genome Institute (JGI-PGF)"/>
            <person name="Walter F."/>
            <person name="Albersmeier A."/>
            <person name="Kalinowski J."/>
            <person name="Ruckert C."/>
        </authorList>
    </citation>
    <scope>NUCLEOTIDE SEQUENCE</scope>
    <source>
        <strain evidence="2">CCM 7897</strain>
    </source>
</reference>
<evidence type="ECO:0000256" key="1">
    <source>
        <dbReference type="SAM" id="MobiDB-lite"/>
    </source>
</evidence>